<dbReference type="InterPro" id="IPR045760">
    <property type="entry name" value="DAP_DH_C"/>
</dbReference>
<evidence type="ECO:0000313" key="3">
    <source>
        <dbReference type="Proteomes" id="UP000000580"/>
    </source>
</evidence>
<dbReference type="EMBL" id="AE016958">
    <property type="protein sequence ID" value="AAS02666.1"/>
    <property type="molecule type" value="Genomic_DNA"/>
</dbReference>
<keyword evidence="3" id="KW-1185">Reference proteome</keyword>
<protein>
    <recommendedName>
        <fullName evidence="1">2,4-diaminopentanoate dehydrogenase C-terminal domain-containing protein</fullName>
    </recommendedName>
</protein>
<dbReference type="CDD" id="cd24146">
    <property type="entry name" value="nat-AmDH_N_like"/>
    <property type="match status" value="1"/>
</dbReference>
<gene>
    <name evidence="2" type="ordered locus">MAP_0349</name>
</gene>
<dbReference type="HOGENOM" id="CLU_050509_0_0_11"/>
<dbReference type="STRING" id="262316.MAP_0349"/>
<dbReference type="InterPro" id="IPR036291">
    <property type="entry name" value="NAD(P)-bd_dom_sf"/>
</dbReference>
<dbReference type="Pfam" id="PF19328">
    <property type="entry name" value="DAP_DH_C"/>
    <property type="match status" value="1"/>
</dbReference>
<dbReference type="Gene3D" id="3.40.50.720">
    <property type="entry name" value="NAD(P)-binding Rossmann-like Domain"/>
    <property type="match status" value="1"/>
</dbReference>
<organism evidence="2 3">
    <name type="scientific">Mycolicibacterium paratuberculosis (strain ATCC BAA-968 / K-10)</name>
    <name type="common">Mycobacterium paratuberculosis</name>
    <dbReference type="NCBI Taxonomy" id="262316"/>
    <lineage>
        <taxon>Bacteria</taxon>
        <taxon>Bacillati</taxon>
        <taxon>Actinomycetota</taxon>
        <taxon>Actinomycetes</taxon>
        <taxon>Mycobacteriales</taxon>
        <taxon>Mycobacteriaceae</taxon>
        <taxon>Mycobacterium</taxon>
        <taxon>Mycobacterium avium complex (MAC)</taxon>
    </lineage>
</organism>
<feature type="domain" description="2,4-diaminopentanoate dehydrogenase C-terminal" evidence="1">
    <location>
        <begin position="153"/>
        <end position="356"/>
    </location>
</feature>
<dbReference type="SUPFAM" id="SSF51735">
    <property type="entry name" value="NAD(P)-binding Rossmann-fold domains"/>
    <property type="match status" value="1"/>
</dbReference>
<reference evidence="2 3" key="1">
    <citation type="journal article" date="2005" name="Proc. Natl. Acad. Sci. U.S.A.">
        <title>The complete genome sequence of Mycobacterium avium subspecies paratuberculosis.</title>
        <authorList>
            <person name="Li L."/>
            <person name="Bannantine J.P."/>
            <person name="Zhang Q."/>
            <person name="Amonsin A."/>
            <person name="May B.J."/>
            <person name="Alt D."/>
            <person name="Banerji N."/>
            <person name="Kanjilal S."/>
            <person name="Kapur V."/>
        </authorList>
    </citation>
    <scope>NUCLEOTIDE SEQUENCE [LARGE SCALE GENOMIC DNA]</scope>
    <source>
        <strain evidence="3">ATCC BAA-968 / K-10</strain>
    </source>
</reference>
<dbReference type="AlphaFoldDB" id="Q744J2"/>
<sequence length="367" mass="38831">MKNSGRSTMSSPSKLRVIQWATGGVGKAAIQCVLNHPRLELAGCWVHSAEKNGVDVGRIIGTQDLGVTASTSVDEVLALDADCVVYSPLIPNDDEVIAILRSGKNVVTPVGWVYPDPGNPRHRAVADAALESGVTLHGSGIHPGGITERFPLMVSSLSSAVTHVRAEEFSDIRTYNAPDVVRHIMGFGGTPEEATGGPMAGLLDGGFKQSVRMIADHMGFRIDPNIRTIQDVAVATADIDYDPFPITAGTVAARRFRWQALVDGEPVITAAVNWLMGEQNLDPAWDFGGRGERFEVEITGDPDVSLTFKGLQPETIAEGLVKNPGVVVTANHCVNAIPDVCAAAPGIKTYLDLPLFAGRPAPGLATS</sequence>
<dbReference type="Proteomes" id="UP000000580">
    <property type="component" value="Chromosome"/>
</dbReference>
<dbReference type="KEGG" id="mpa:MAP_0349"/>
<dbReference type="eggNOG" id="COG3804">
    <property type="taxonomic scope" value="Bacteria"/>
</dbReference>
<accession>Q744J2</accession>
<proteinExistence type="predicted"/>
<evidence type="ECO:0000259" key="1">
    <source>
        <dbReference type="Pfam" id="PF19328"/>
    </source>
</evidence>
<name>Q744J2_MYCPA</name>
<evidence type="ECO:0000313" key="2">
    <source>
        <dbReference type="EMBL" id="AAS02666.1"/>
    </source>
</evidence>